<comment type="caution">
    <text evidence="10">The sequence shown here is derived from an EMBL/GenBank/DDBJ whole genome shotgun (WGS) entry which is preliminary data.</text>
</comment>
<dbReference type="InterPro" id="IPR007018">
    <property type="entry name" value="Mediator_Med6"/>
</dbReference>
<feature type="region of interest" description="Disordered" evidence="9">
    <location>
        <begin position="211"/>
        <end position="246"/>
    </location>
</feature>
<comment type="similarity">
    <text evidence="2 8">Belongs to the Mediator complex subunit 6 family.</text>
</comment>
<keyword evidence="6 8" id="KW-0539">Nucleus</keyword>
<comment type="function">
    <text evidence="8">Component of the Mediator complex, a coactivator involved in the regulated transcription of nearly all RNA polymerase II-dependent genes. Mediator functions as a bridge to convey information from gene-specific regulatory proteins to the basal RNA polymerase II transcription machinery. Mediator is recruited to promoters by direct interactions with regulatory proteins and serves as a scaffold for the assembly of a functional preinitiation complex with RNA polymerase II and the general transcription factors.</text>
</comment>
<dbReference type="GO" id="GO:0006357">
    <property type="term" value="P:regulation of transcription by RNA polymerase II"/>
    <property type="evidence" value="ECO:0007669"/>
    <property type="project" value="InterPro"/>
</dbReference>
<dbReference type="GO" id="GO:0016592">
    <property type="term" value="C:mediator complex"/>
    <property type="evidence" value="ECO:0007669"/>
    <property type="project" value="InterPro"/>
</dbReference>
<sequence>MATDQDPTTISWRDPDWISVQPGGLNTENVLDYFAGSPFWDPLCNNNILKMQTKYNDLKDFNLDLKKMTGIEYEAAHERPPALWVIRKQHRTSEQYAEPLATYYILNTNIFQAPDLHSILGSRILASHFCLQTAFKEAYKRVEFHPATGYTWRTEDMSQKTEDDAQKSRVLHQVSAELRDFQLGVTRAIESTSRKMNQFHQIALSPQVDEGEANFHPEGMTSDDTGKGDQGQTGSTLPGEPIWILD</sequence>
<keyword evidence="4 8" id="KW-0805">Transcription regulation</keyword>
<evidence type="ECO:0000256" key="4">
    <source>
        <dbReference type="ARBA" id="ARBA00023015"/>
    </source>
</evidence>
<evidence type="ECO:0000313" key="11">
    <source>
        <dbReference type="Proteomes" id="UP000789739"/>
    </source>
</evidence>
<evidence type="ECO:0000256" key="5">
    <source>
        <dbReference type="ARBA" id="ARBA00023163"/>
    </source>
</evidence>
<dbReference type="AlphaFoldDB" id="A0A9N9CM07"/>
<evidence type="ECO:0000256" key="3">
    <source>
        <dbReference type="ARBA" id="ARBA00020634"/>
    </source>
</evidence>
<evidence type="ECO:0000313" key="10">
    <source>
        <dbReference type="EMBL" id="CAG8604755.1"/>
    </source>
</evidence>
<keyword evidence="8" id="KW-0010">Activator</keyword>
<evidence type="ECO:0000256" key="2">
    <source>
        <dbReference type="ARBA" id="ARBA00007526"/>
    </source>
</evidence>
<comment type="subcellular location">
    <subcellularLocation>
        <location evidence="1 8">Nucleus</location>
    </subcellularLocation>
</comment>
<accession>A0A9N9CM07</accession>
<organism evidence="10 11">
    <name type="scientific">Paraglomus brasilianum</name>
    <dbReference type="NCBI Taxonomy" id="144538"/>
    <lineage>
        <taxon>Eukaryota</taxon>
        <taxon>Fungi</taxon>
        <taxon>Fungi incertae sedis</taxon>
        <taxon>Mucoromycota</taxon>
        <taxon>Glomeromycotina</taxon>
        <taxon>Glomeromycetes</taxon>
        <taxon>Paraglomerales</taxon>
        <taxon>Paraglomeraceae</taxon>
        <taxon>Paraglomus</taxon>
    </lineage>
</organism>
<evidence type="ECO:0000256" key="7">
    <source>
        <dbReference type="ARBA" id="ARBA00031259"/>
    </source>
</evidence>
<proteinExistence type="inferred from homology"/>
<dbReference type="Gene3D" id="3.10.450.580">
    <property type="entry name" value="Mediator complex, subunit Med6"/>
    <property type="match status" value="1"/>
</dbReference>
<dbReference type="Proteomes" id="UP000789739">
    <property type="component" value="Unassembled WGS sequence"/>
</dbReference>
<dbReference type="PANTHER" id="PTHR13104">
    <property type="entry name" value="MED-6-RELATED"/>
    <property type="match status" value="1"/>
</dbReference>
<evidence type="ECO:0000256" key="1">
    <source>
        <dbReference type="ARBA" id="ARBA00004123"/>
    </source>
</evidence>
<reference evidence="10" key="1">
    <citation type="submission" date="2021-06" db="EMBL/GenBank/DDBJ databases">
        <authorList>
            <person name="Kallberg Y."/>
            <person name="Tangrot J."/>
            <person name="Rosling A."/>
        </authorList>
    </citation>
    <scope>NUCLEOTIDE SEQUENCE</scope>
    <source>
        <strain evidence="10">BR232B</strain>
    </source>
</reference>
<dbReference type="GO" id="GO:0003712">
    <property type="term" value="F:transcription coregulator activity"/>
    <property type="evidence" value="ECO:0007669"/>
    <property type="project" value="InterPro"/>
</dbReference>
<evidence type="ECO:0000256" key="8">
    <source>
        <dbReference type="RuleBase" id="RU364143"/>
    </source>
</evidence>
<comment type="subunit">
    <text evidence="8">Component of the Mediator complex.</text>
</comment>
<keyword evidence="5 8" id="KW-0804">Transcription</keyword>
<keyword evidence="11" id="KW-1185">Reference proteome</keyword>
<dbReference type="Pfam" id="PF04934">
    <property type="entry name" value="Med6"/>
    <property type="match status" value="1"/>
</dbReference>
<dbReference type="OrthoDB" id="344220at2759"/>
<dbReference type="InterPro" id="IPR038566">
    <property type="entry name" value="Mediator_Med6_sf"/>
</dbReference>
<dbReference type="EMBL" id="CAJVPI010001280">
    <property type="protein sequence ID" value="CAG8604755.1"/>
    <property type="molecule type" value="Genomic_DNA"/>
</dbReference>
<evidence type="ECO:0000256" key="6">
    <source>
        <dbReference type="ARBA" id="ARBA00023242"/>
    </source>
</evidence>
<name>A0A9N9CM07_9GLOM</name>
<protein>
    <recommendedName>
        <fullName evidence="3 8">Mediator of RNA polymerase II transcription subunit 6</fullName>
    </recommendedName>
    <alternativeName>
        <fullName evidence="7 8">Mediator complex subunit 6</fullName>
    </alternativeName>
</protein>
<gene>
    <name evidence="8" type="primary">MED6</name>
    <name evidence="10" type="ORF">PBRASI_LOCUS7841</name>
</gene>
<evidence type="ECO:0000256" key="9">
    <source>
        <dbReference type="SAM" id="MobiDB-lite"/>
    </source>
</evidence>